<reference evidence="1 2" key="1">
    <citation type="submission" date="2023-07" db="EMBL/GenBank/DDBJ databases">
        <title>Genomic Encyclopedia of Type Strains, Phase IV (KMG-IV): sequencing the most valuable type-strain genomes for metagenomic binning, comparative biology and taxonomic classification.</title>
        <authorList>
            <person name="Goeker M."/>
        </authorList>
    </citation>
    <scope>NUCLEOTIDE SEQUENCE [LARGE SCALE GENOMIC DNA]</scope>
    <source>
        <strain evidence="1 2">DSM 4006</strain>
    </source>
</reference>
<evidence type="ECO:0000313" key="2">
    <source>
        <dbReference type="Proteomes" id="UP001232973"/>
    </source>
</evidence>
<dbReference type="EMBL" id="JAUSTP010000021">
    <property type="protein sequence ID" value="MDQ0190650.1"/>
    <property type="molecule type" value="Genomic_DNA"/>
</dbReference>
<comment type="caution">
    <text evidence="1">The sequence shown here is derived from an EMBL/GenBank/DDBJ whole genome shotgun (WGS) entry which is preliminary data.</text>
</comment>
<sequence length="110" mass="12426">MAWGNDELTQYANAANIELPVPLATMFGGEYDFSDELGHVRNAFQRDSDLIELLESFSESHLLLVKFYVYENDNDNVDLMTSAKAITLQPGKHLSDVIAEFVMWISTHAK</sequence>
<organism evidence="1 2">
    <name type="scientific">Alicyclobacillus cycloheptanicus</name>
    <dbReference type="NCBI Taxonomy" id="1457"/>
    <lineage>
        <taxon>Bacteria</taxon>
        <taxon>Bacillati</taxon>
        <taxon>Bacillota</taxon>
        <taxon>Bacilli</taxon>
        <taxon>Bacillales</taxon>
        <taxon>Alicyclobacillaceae</taxon>
        <taxon>Alicyclobacillus</taxon>
    </lineage>
</organism>
<name>A0ABT9XK47_9BACL</name>
<gene>
    <name evidence="1" type="ORF">J2S03_002517</name>
</gene>
<evidence type="ECO:0000313" key="1">
    <source>
        <dbReference type="EMBL" id="MDQ0190650.1"/>
    </source>
</evidence>
<accession>A0ABT9XK47</accession>
<keyword evidence="2" id="KW-1185">Reference proteome</keyword>
<dbReference type="Proteomes" id="UP001232973">
    <property type="component" value="Unassembled WGS sequence"/>
</dbReference>
<proteinExistence type="predicted"/>
<dbReference type="RefSeq" id="WP_274456619.1">
    <property type="nucleotide sequence ID" value="NZ_CP067097.1"/>
</dbReference>
<protein>
    <submittedName>
        <fullName evidence="1">Uncharacterized protein</fullName>
    </submittedName>
</protein>